<dbReference type="Pfam" id="PF25019">
    <property type="entry name" value="LRR_R13L1-DRL21"/>
    <property type="match status" value="1"/>
</dbReference>
<keyword evidence="2" id="KW-0677">Repeat</keyword>
<evidence type="ECO:0000313" key="7">
    <source>
        <dbReference type="EMBL" id="KAK9144857.1"/>
    </source>
</evidence>
<dbReference type="InterPro" id="IPR001611">
    <property type="entry name" value="Leu-rich_rpt"/>
</dbReference>
<proteinExistence type="predicted"/>
<evidence type="ECO:0000259" key="5">
    <source>
        <dbReference type="Pfam" id="PF23598"/>
    </source>
</evidence>
<dbReference type="InterPro" id="IPR042197">
    <property type="entry name" value="Apaf_helical"/>
</dbReference>
<dbReference type="EMBL" id="JBBNAE010000002">
    <property type="protein sequence ID" value="KAK9144857.1"/>
    <property type="molecule type" value="Genomic_DNA"/>
</dbReference>
<name>A0AAP0K525_9MAGN</name>
<evidence type="ECO:0000313" key="8">
    <source>
        <dbReference type="Proteomes" id="UP001417504"/>
    </source>
</evidence>
<dbReference type="InterPro" id="IPR027417">
    <property type="entry name" value="P-loop_NTPase"/>
</dbReference>
<comment type="caution">
    <text evidence="7">The sequence shown here is derived from an EMBL/GenBank/DDBJ whole genome shotgun (WGS) entry which is preliminary data.</text>
</comment>
<evidence type="ECO:0000259" key="6">
    <source>
        <dbReference type="Pfam" id="PF25019"/>
    </source>
</evidence>
<keyword evidence="3" id="KW-0611">Plant defense</keyword>
<evidence type="ECO:0000256" key="3">
    <source>
        <dbReference type="ARBA" id="ARBA00022821"/>
    </source>
</evidence>
<dbReference type="Gene3D" id="3.80.10.10">
    <property type="entry name" value="Ribonuclease Inhibitor"/>
    <property type="match status" value="3"/>
</dbReference>
<evidence type="ECO:0000259" key="4">
    <source>
        <dbReference type="Pfam" id="PF23559"/>
    </source>
</evidence>
<dbReference type="InterPro" id="IPR036388">
    <property type="entry name" value="WH-like_DNA-bd_sf"/>
</dbReference>
<dbReference type="SUPFAM" id="SSF52058">
    <property type="entry name" value="L domain-like"/>
    <property type="match status" value="1"/>
</dbReference>
<dbReference type="PRINTS" id="PR00364">
    <property type="entry name" value="DISEASERSIST"/>
</dbReference>
<dbReference type="SUPFAM" id="SSF52540">
    <property type="entry name" value="P-loop containing nucleoside triphosphate hydrolases"/>
    <property type="match status" value="1"/>
</dbReference>
<gene>
    <name evidence="7" type="ORF">Sjap_004760</name>
</gene>
<dbReference type="SMART" id="SM00369">
    <property type="entry name" value="LRR_TYP"/>
    <property type="match status" value="4"/>
</dbReference>
<dbReference type="FunFam" id="1.10.10.10:FF:000322">
    <property type="entry name" value="Probable disease resistance protein At1g63360"/>
    <property type="match status" value="1"/>
</dbReference>
<dbReference type="InterPro" id="IPR003591">
    <property type="entry name" value="Leu-rich_rpt_typical-subtyp"/>
</dbReference>
<dbReference type="PROSITE" id="PS51450">
    <property type="entry name" value="LRR"/>
    <property type="match status" value="1"/>
</dbReference>
<organism evidence="7 8">
    <name type="scientific">Stephania japonica</name>
    <dbReference type="NCBI Taxonomy" id="461633"/>
    <lineage>
        <taxon>Eukaryota</taxon>
        <taxon>Viridiplantae</taxon>
        <taxon>Streptophyta</taxon>
        <taxon>Embryophyta</taxon>
        <taxon>Tracheophyta</taxon>
        <taxon>Spermatophyta</taxon>
        <taxon>Magnoliopsida</taxon>
        <taxon>Ranunculales</taxon>
        <taxon>Menispermaceae</taxon>
        <taxon>Menispermoideae</taxon>
        <taxon>Cissampelideae</taxon>
        <taxon>Stephania</taxon>
    </lineage>
</organism>
<keyword evidence="1" id="KW-0433">Leucine-rich repeat</keyword>
<reference evidence="7 8" key="1">
    <citation type="submission" date="2024-01" db="EMBL/GenBank/DDBJ databases">
        <title>Genome assemblies of Stephania.</title>
        <authorList>
            <person name="Yang L."/>
        </authorList>
    </citation>
    <scope>NUCLEOTIDE SEQUENCE [LARGE SCALE GENOMIC DNA]</scope>
    <source>
        <strain evidence="7">QJT</strain>
        <tissue evidence="7">Leaf</tissue>
    </source>
</reference>
<feature type="domain" description="R13L1/DRL21-like LRR repeat region" evidence="6">
    <location>
        <begin position="432"/>
        <end position="547"/>
    </location>
</feature>
<evidence type="ECO:0000256" key="1">
    <source>
        <dbReference type="ARBA" id="ARBA00022614"/>
    </source>
</evidence>
<evidence type="ECO:0000256" key="2">
    <source>
        <dbReference type="ARBA" id="ARBA00022737"/>
    </source>
</evidence>
<dbReference type="AlphaFoldDB" id="A0AAP0K525"/>
<dbReference type="InterPro" id="IPR058922">
    <property type="entry name" value="WHD_DRP"/>
</dbReference>
<protein>
    <recommendedName>
        <fullName evidence="9">NB-ARC domain-containing protein</fullName>
    </recommendedName>
</protein>
<dbReference type="GO" id="GO:0043531">
    <property type="term" value="F:ADP binding"/>
    <property type="evidence" value="ECO:0007669"/>
    <property type="project" value="InterPro"/>
</dbReference>
<dbReference type="Pfam" id="PF23598">
    <property type="entry name" value="LRR_14"/>
    <property type="match status" value="1"/>
</dbReference>
<dbReference type="Pfam" id="PF23559">
    <property type="entry name" value="WHD_DRP"/>
    <property type="match status" value="1"/>
</dbReference>
<dbReference type="Proteomes" id="UP001417504">
    <property type="component" value="Unassembled WGS sequence"/>
</dbReference>
<dbReference type="Gene3D" id="1.10.10.10">
    <property type="entry name" value="Winged helix-like DNA-binding domain superfamily/Winged helix DNA-binding domain"/>
    <property type="match status" value="1"/>
</dbReference>
<dbReference type="InterPro" id="IPR032675">
    <property type="entry name" value="LRR_dom_sf"/>
</dbReference>
<dbReference type="GO" id="GO:0006952">
    <property type="term" value="P:defense response"/>
    <property type="evidence" value="ECO:0007669"/>
    <property type="project" value="UniProtKB-KW"/>
</dbReference>
<keyword evidence="8" id="KW-1185">Reference proteome</keyword>
<feature type="domain" description="Disease resistance R13L4/SHOC-2-like LRR" evidence="5">
    <location>
        <begin position="287"/>
        <end position="395"/>
    </location>
</feature>
<dbReference type="Gene3D" id="1.10.8.430">
    <property type="entry name" value="Helical domain of apoptotic protease-activating factors"/>
    <property type="match status" value="1"/>
</dbReference>
<dbReference type="InterPro" id="IPR056789">
    <property type="entry name" value="LRR_R13L1-DRL21"/>
</dbReference>
<dbReference type="PANTHER" id="PTHR36766:SF70">
    <property type="entry name" value="DISEASE RESISTANCE PROTEIN RGA4"/>
    <property type="match status" value="1"/>
</dbReference>
<evidence type="ECO:0008006" key="9">
    <source>
        <dbReference type="Google" id="ProtNLM"/>
    </source>
</evidence>
<feature type="domain" description="Disease resistance protein winged helix" evidence="4">
    <location>
        <begin position="154"/>
        <end position="225"/>
    </location>
</feature>
<accession>A0AAP0K525</accession>
<sequence>MYGLKNKNCGRCSRILSLSRGKGSLNHHNHSTQYVEILQCVQTARAYELSRLPNDDCLLLFQSYAFKNVGDLSNQEFMEIGQQIIEKCGGVPLAARALGSLLRSTRDIGQWERIRDSEIWNLPEGKEDTILPALRLSYNYLSPRLRQCFAYCSLFPKDYEMKKEALIPIWMANGLIRTDERTDLEVVGNEIFNGLLWHSMLEGKRRDGDGNVRTCRMHDLLHDLASSILKSHCSHLEYGSGRALDIPDKARHFSVTSQTPNELHINHSRQSKQSLRTLMVDCSYICPILVDFTHFTCLRTLHIEGAKLSKRSSAIGDLKHLRYLSLVSCDLESIPKSIGKLGNLQILNLDDNSLTSLPKSIGGLKSLLALTVRSRYIEAFPESITSLHSLRHLDTRGCNSLNGMPNGIGSMTGLQTLSYFKVGEEKRGFAGIRELQGLNLLKGKLKIKWLDDVKSVEDARGACLMTTKTKLSKLTLSWGYSSDVEDVVRSHDKEVLEGLQPHPNIKKLKISYYPGAEFPTWMQMGDPLSSFPRLSRLILADLPNLEEWLLDWKENESLPALQSLELHFCSQLKSLPVQLCNLTSLKSLKIIYCSHLISLPLELTWFTSLEHLTINDCPSLRSLPYLAMQGQKSSLRILDIDGCEELTSQLELQHLTALEALRLRDCSKLKFSIQDLQYLTALKLLTVHPSIDLPEIVKARVLDEFNRHTLKILNSCAIIFMGTTGTMRTVNEEIDFVIKEKMVLC</sequence>
<dbReference type="PANTHER" id="PTHR36766">
    <property type="entry name" value="PLANT BROAD-SPECTRUM MILDEW RESISTANCE PROTEIN RPW8"/>
    <property type="match status" value="1"/>
</dbReference>
<dbReference type="InterPro" id="IPR055414">
    <property type="entry name" value="LRR_R13L4/SHOC2-like"/>
</dbReference>